<reference evidence="1 2" key="1">
    <citation type="submission" date="2019-01" db="EMBL/GenBank/DDBJ databases">
        <title>Coherence of Microcystis species and biogeography revealed through population genomics.</title>
        <authorList>
            <person name="Perez-Carrascal O.M."/>
            <person name="Terrat Y."/>
            <person name="Giani A."/>
            <person name="Fortin N."/>
            <person name="Tromas N."/>
            <person name="Shapiro B.J."/>
        </authorList>
    </citation>
    <scope>NUCLEOTIDE SEQUENCE [LARGE SCALE GENOMIC DNA]</scope>
    <source>
        <strain evidence="1">Ma_QC_Ch_20071001_S25D</strain>
    </source>
</reference>
<accession>A0A552FVM9</accession>
<evidence type="ECO:0000313" key="1">
    <source>
        <dbReference type="EMBL" id="TRU50717.1"/>
    </source>
</evidence>
<dbReference type="AlphaFoldDB" id="A0A552FVM9"/>
<proteinExistence type="predicted"/>
<protein>
    <submittedName>
        <fullName evidence="1">DUF29 domain-containing protein</fullName>
    </submittedName>
</protein>
<dbReference type="InterPro" id="IPR002636">
    <property type="entry name" value="DUF29"/>
</dbReference>
<gene>
    <name evidence="1" type="ORF">EWV57_09770</name>
</gene>
<evidence type="ECO:0000313" key="2">
    <source>
        <dbReference type="Proteomes" id="UP000316958"/>
    </source>
</evidence>
<dbReference type="Pfam" id="PF01724">
    <property type="entry name" value="DUF29"/>
    <property type="match status" value="1"/>
</dbReference>
<comment type="caution">
    <text evidence="1">The sequence shown here is derived from an EMBL/GenBank/DDBJ whole genome shotgun (WGS) entry which is preliminary data.</text>
</comment>
<dbReference type="PANTHER" id="PTHR34235">
    <property type="entry name" value="SLR1203 PROTEIN-RELATED"/>
    <property type="match status" value="1"/>
</dbReference>
<dbReference type="PANTHER" id="PTHR34235:SF3">
    <property type="entry name" value="SLR1203 PROTEIN"/>
    <property type="match status" value="1"/>
</dbReference>
<organism evidence="1 2">
    <name type="scientific">Microcystis aeruginosa Ma_QC_Ch_20071001_S25D</name>
    <dbReference type="NCBI Taxonomy" id="2486250"/>
    <lineage>
        <taxon>Bacteria</taxon>
        <taxon>Bacillati</taxon>
        <taxon>Cyanobacteriota</taxon>
        <taxon>Cyanophyceae</taxon>
        <taxon>Oscillatoriophycideae</taxon>
        <taxon>Chroococcales</taxon>
        <taxon>Microcystaceae</taxon>
        <taxon>Microcystis</taxon>
    </lineage>
</organism>
<dbReference type="Proteomes" id="UP000316958">
    <property type="component" value="Unassembled WGS sequence"/>
</dbReference>
<name>A0A552FVM9_MICAE</name>
<dbReference type="Gene3D" id="1.20.1220.20">
    <property type="entry name" value="Uncharcterised protein PF01724"/>
    <property type="match status" value="1"/>
</dbReference>
<dbReference type="EMBL" id="SFBE01000164">
    <property type="protein sequence ID" value="TRU50717.1"/>
    <property type="molecule type" value="Genomic_DNA"/>
</dbReference>
<sequence>MKTLNQNPLQVEGGENLPLLYEIDQHFWLEKTIKILQENRLDELDVIHLIEELESLSKRDKNRVSSLLEQVIRHLLLLQYWTTEAEINRNHWRAEIISFRSQLRKYLTTNLQDYLAEELPIIYQDALAYVQEKTGFSSNFPPECPYSLEQLLDKNWFNCED</sequence>